<dbReference type="HOGENOM" id="CLU_712061_0_0_1"/>
<dbReference type="AlphaFoldDB" id="F8NWH1"/>
<feature type="region of interest" description="Disordered" evidence="1">
    <location>
        <begin position="306"/>
        <end position="331"/>
    </location>
</feature>
<accession>F8NWH1</accession>
<dbReference type="OrthoDB" id="2686544at2759"/>
<protein>
    <submittedName>
        <fullName evidence="2">Uncharacterized protein</fullName>
    </submittedName>
</protein>
<feature type="region of interest" description="Disordered" evidence="1">
    <location>
        <begin position="192"/>
        <end position="265"/>
    </location>
</feature>
<evidence type="ECO:0000313" key="2">
    <source>
        <dbReference type="EMBL" id="EGO24375.1"/>
    </source>
</evidence>
<gene>
    <name evidence="2" type="ORF">SERLADRAFT_437983</name>
</gene>
<feature type="compositionally biased region" description="Polar residues" evidence="1">
    <location>
        <begin position="201"/>
        <end position="236"/>
    </location>
</feature>
<name>F8NWH1_SERL9</name>
<dbReference type="GeneID" id="18814951"/>
<reference evidence="2" key="1">
    <citation type="submission" date="2011-04" db="EMBL/GenBank/DDBJ databases">
        <title>Evolution of plant cell wall degrading machinery underlies the functional diversity of forest fungi.</title>
        <authorList>
            <consortium name="US DOE Joint Genome Institute (JGI-PGF)"/>
            <person name="Eastwood D.C."/>
            <person name="Floudas D."/>
            <person name="Binder M."/>
            <person name="Majcherczyk A."/>
            <person name="Schneider P."/>
            <person name="Aerts A."/>
            <person name="Asiegbu F.O."/>
            <person name="Baker S.E."/>
            <person name="Barry K."/>
            <person name="Bendiksby M."/>
            <person name="Blumentritt M."/>
            <person name="Coutinho P.M."/>
            <person name="Cullen D."/>
            <person name="Cullen D."/>
            <person name="Gathman A."/>
            <person name="Goodell B."/>
            <person name="Henrissat B."/>
            <person name="Ihrmark K."/>
            <person name="Kauserud H."/>
            <person name="Kohler A."/>
            <person name="LaButti K."/>
            <person name="Lapidus A."/>
            <person name="Lavin J.L."/>
            <person name="Lee Y.-H."/>
            <person name="Lindquist E."/>
            <person name="Lilly W."/>
            <person name="Lucas S."/>
            <person name="Morin E."/>
            <person name="Murat C."/>
            <person name="Oguiza J.A."/>
            <person name="Park J."/>
            <person name="Pisabarro A.G."/>
            <person name="Riley R."/>
            <person name="Rosling A."/>
            <person name="Salamov A."/>
            <person name="Schmidt O."/>
            <person name="Schmutz J."/>
            <person name="Skrede I."/>
            <person name="Stenlid J."/>
            <person name="Wiebenga A."/>
            <person name="Xie X."/>
            <person name="Kues U."/>
            <person name="Hibbett D.S."/>
            <person name="Hoffmeister D."/>
            <person name="Hogberg N."/>
            <person name="Martin F."/>
            <person name="Grigoriev I.V."/>
            <person name="Watkinson S.C."/>
        </authorList>
    </citation>
    <scope>NUCLEOTIDE SEQUENCE</scope>
    <source>
        <strain evidence="2">S7.9</strain>
    </source>
</reference>
<evidence type="ECO:0000256" key="1">
    <source>
        <dbReference type="SAM" id="MobiDB-lite"/>
    </source>
</evidence>
<feature type="compositionally biased region" description="Polar residues" evidence="1">
    <location>
        <begin position="251"/>
        <end position="262"/>
    </location>
</feature>
<sequence>MARRSARLIVLTQTRTRRKMLTSGTGKGKKAVAVGGKEKREKCAWPVEDTTEFLNLIKANKKLGGPKMSYKPEFWTMIDNQGNGAAHDKGRSKECKSIEKKGVDVNEASQVVWNDTVEGNPKKDINQFKNSGWAYFDLMQEMMPEHATGVHAFRASQNLQGGSVEGGLVSDEDNNGVMEGDSDEEVANSMDIDQAGGKDSPATTCSNEFTLVPTQKSSPSVKSSTVRPPISSASNKSGEKRKIASVEGSAVTESVVTGTSRSKSARLSGAAALNGLKEQMQRSNNIQESQGMQFISIVKKMASNTSITPDAPAAPTPSTHVHTNDNDHPSIQKNARSLATKRAQHLERWLDDKRLVAFLDLLRLKPDIVEGYMDLEEGPERKGILQSS</sequence>
<feature type="compositionally biased region" description="Low complexity" evidence="1">
    <location>
        <begin position="306"/>
        <end position="319"/>
    </location>
</feature>
<dbReference type="KEGG" id="sla:SERLADRAFT_437983"/>
<proteinExistence type="predicted"/>
<dbReference type="EMBL" id="GL945434">
    <property type="protein sequence ID" value="EGO24375.1"/>
    <property type="molecule type" value="Genomic_DNA"/>
</dbReference>
<dbReference type="Proteomes" id="UP000008064">
    <property type="component" value="Unassembled WGS sequence"/>
</dbReference>
<dbReference type="RefSeq" id="XP_007318394.1">
    <property type="nucleotide sequence ID" value="XM_007318332.1"/>
</dbReference>
<organism>
    <name type="scientific">Serpula lacrymans var. lacrymans (strain S7.9)</name>
    <name type="common">Dry rot fungus</name>
    <dbReference type="NCBI Taxonomy" id="578457"/>
    <lineage>
        <taxon>Eukaryota</taxon>
        <taxon>Fungi</taxon>
        <taxon>Dikarya</taxon>
        <taxon>Basidiomycota</taxon>
        <taxon>Agaricomycotina</taxon>
        <taxon>Agaricomycetes</taxon>
        <taxon>Agaricomycetidae</taxon>
        <taxon>Boletales</taxon>
        <taxon>Coniophorineae</taxon>
        <taxon>Serpulaceae</taxon>
        <taxon>Serpula</taxon>
    </lineage>
</organism>